<dbReference type="InterPro" id="IPR001610">
    <property type="entry name" value="PAC"/>
</dbReference>
<feature type="domain" description="PAS" evidence="17">
    <location>
        <begin position="31"/>
        <end position="71"/>
    </location>
</feature>
<dbReference type="InterPro" id="IPR000014">
    <property type="entry name" value="PAS"/>
</dbReference>
<evidence type="ECO:0000259" key="18">
    <source>
        <dbReference type="PROSITE" id="PS50113"/>
    </source>
</evidence>
<evidence type="ECO:0000256" key="6">
    <source>
        <dbReference type="ARBA" id="ARBA00022606"/>
    </source>
</evidence>
<keyword evidence="4" id="KW-0600">Photoreceptor protein</keyword>
<dbReference type="Pfam" id="PF08448">
    <property type="entry name" value="PAS_4"/>
    <property type="match status" value="1"/>
</dbReference>
<evidence type="ECO:0000256" key="4">
    <source>
        <dbReference type="ARBA" id="ARBA00022543"/>
    </source>
</evidence>
<dbReference type="OrthoDB" id="341208at2"/>
<evidence type="ECO:0000256" key="8">
    <source>
        <dbReference type="ARBA" id="ARBA00022643"/>
    </source>
</evidence>
<keyword evidence="11" id="KW-0547">Nucleotide-binding</keyword>
<dbReference type="Gene3D" id="3.30.565.10">
    <property type="entry name" value="Histidine kinase-like ATPase, C-terminal domain"/>
    <property type="match status" value="1"/>
</dbReference>
<dbReference type="PANTHER" id="PTHR41523">
    <property type="entry name" value="TWO-COMPONENT SYSTEM SENSOR PROTEIN"/>
    <property type="match status" value="1"/>
</dbReference>
<dbReference type="InterPro" id="IPR013767">
    <property type="entry name" value="PAS_fold"/>
</dbReference>
<feature type="domain" description="PAC" evidence="18">
    <location>
        <begin position="109"/>
        <end position="161"/>
    </location>
</feature>
<evidence type="ECO:0000256" key="1">
    <source>
        <dbReference type="ARBA" id="ARBA00000085"/>
    </source>
</evidence>
<feature type="domain" description="PAS" evidence="17">
    <location>
        <begin position="158"/>
        <end position="228"/>
    </location>
</feature>
<dbReference type="Pfam" id="PF07536">
    <property type="entry name" value="HWE_HK"/>
    <property type="match status" value="1"/>
</dbReference>
<proteinExistence type="predicted"/>
<dbReference type="NCBIfam" id="TIGR00229">
    <property type="entry name" value="sensory_box"/>
    <property type="match status" value="2"/>
</dbReference>
<dbReference type="SMART" id="SM00091">
    <property type="entry name" value="PAS"/>
    <property type="match status" value="2"/>
</dbReference>
<sequence>MNHLSIAENDVITESSEIFAKGGSQPNSLYHPLALQDVLEALPEAVYTTDAVGRITFYNKAAAVMWGVSPELGASEFFGSWKLYRPDGTPLPHDECPMAIALKERRAVRGLEAVAERPDGTRVAFLALPTPIFDAAGNLSGAVNMLVDLTELTVAEEAAQRFAAIVESSDDAILAKDLNGTIVNWNRGAERLFGYTAEEAIGQPVLMLIPLDRQNEEPEILARIRRGERIDHYETIRRRKDGRLVEISLSVSPIKNREGRVVGASKIARDITERRRAEEQQHLLIREMDHRVKNLFSLASSVVSLSARAATTPGELASAVSARLNALALAHALTVPRTSDAASRNEQTTMLHALIQTIVAPYDVSTDNRRSRAIITGPDVTISGSAVTSFALLLHEFATNAAKYGALSTSDGRVDITCVEDGEHFMLTWTEIGGPRVERQSDGDGFGSILAKATVRSQLGGEISREWRPEGLSIRLTVRADRLVA</sequence>
<keyword evidence="5" id="KW-0597">Phosphoprotein</keyword>
<dbReference type="PROSITE" id="PS50112">
    <property type="entry name" value="PAS"/>
    <property type="match status" value="2"/>
</dbReference>
<dbReference type="GO" id="GO:0004673">
    <property type="term" value="F:protein histidine kinase activity"/>
    <property type="evidence" value="ECO:0007669"/>
    <property type="project" value="UniProtKB-EC"/>
</dbReference>
<dbReference type="InterPro" id="IPR013656">
    <property type="entry name" value="PAS_4"/>
</dbReference>
<keyword evidence="7" id="KW-0285">Flavoprotein</keyword>
<evidence type="ECO:0000256" key="14">
    <source>
        <dbReference type="ARBA" id="ARBA00022991"/>
    </source>
</evidence>
<keyword evidence="9" id="KW-0808">Transferase</keyword>
<evidence type="ECO:0000256" key="5">
    <source>
        <dbReference type="ARBA" id="ARBA00022553"/>
    </source>
</evidence>
<keyword evidence="14" id="KW-0157">Chromophore</keyword>
<keyword evidence="15" id="KW-0843">Virulence</keyword>
<evidence type="ECO:0000256" key="12">
    <source>
        <dbReference type="ARBA" id="ARBA00022777"/>
    </source>
</evidence>
<dbReference type="PROSITE" id="PS50113">
    <property type="entry name" value="PAC"/>
    <property type="match status" value="2"/>
</dbReference>
<evidence type="ECO:0000256" key="13">
    <source>
        <dbReference type="ARBA" id="ARBA00022840"/>
    </source>
</evidence>
<keyword evidence="6" id="KW-0716">Sensory transduction</keyword>
<comment type="catalytic activity">
    <reaction evidence="1">
        <text>ATP + protein L-histidine = ADP + protein N-phospho-L-histidine.</text>
        <dbReference type="EC" id="2.7.13.3"/>
    </reaction>
</comment>
<dbReference type="SMART" id="SM00911">
    <property type="entry name" value="HWE_HK"/>
    <property type="match status" value="1"/>
</dbReference>
<keyword evidence="13" id="KW-0067">ATP-binding</keyword>
<keyword evidence="12" id="KW-0418">Kinase</keyword>
<evidence type="ECO:0000256" key="2">
    <source>
        <dbReference type="ARBA" id="ARBA00012438"/>
    </source>
</evidence>
<evidence type="ECO:0000256" key="16">
    <source>
        <dbReference type="ARBA" id="ARBA00023170"/>
    </source>
</evidence>
<keyword evidence="10" id="KW-0677">Repeat</keyword>
<evidence type="ECO:0000313" key="19">
    <source>
        <dbReference type="EMBL" id="SCB33328.1"/>
    </source>
</evidence>
<evidence type="ECO:0000313" key="20">
    <source>
        <dbReference type="Proteomes" id="UP000199205"/>
    </source>
</evidence>
<dbReference type="EC" id="2.7.13.3" evidence="2"/>
<dbReference type="RefSeq" id="WP_092574332.1">
    <property type="nucleotide sequence ID" value="NZ_FMAF01000007.1"/>
</dbReference>
<dbReference type="AlphaFoldDB" id="A0A1C3W055"/>
<accession>A0A1C3W055</accession>
<dbReference type="GO" id="GO:0006355">
    <property type="term" value="P:regulation of DNA-templated transcription"/>
    <property type="evidence" value="ECO:0007669"/>
    <property type="project" value="InterPro"/>
</dbReference>
<dbReference type="Pfam" id="PF00989">
    <property type="entry name" value="PAS"/>
    <property type="match status" value="1"/>
</dbReference>
<dbReference type="SMART" id="SM00086">
    <property type="entry name" value="PAC"/>
    <property type="match status" value="2"/>
</dbReference>
<name>A0A1C3W055_9HYPH</name>
<dbReference type="GO" id="GO:0009881">
    <property type="term" value="F:photoreceptor activity"/>
    <property type="evidence" value="ECO:0007669"/>
    <property type="project" value="UniProtKB-KW"/>
</dbReference>
<evidence type="ECO:0000259" key="17">
    <source>
        <dbReference type="PROSITE" id="PS50112"/>
    </source>
</evidence>
<dbReference type="InterPro" id="IPR035965">
    <property type="entry name" value="PAS-like_dom_sf"/>
</dbReference>
<dbReference type="InterPro" id="IPR011102">
    <property type="entry name" value="Sig_transdc_His_kinase_HWE"/>
</dbReference>
<dbReference type="Proteomes" id="UP000199205">
    <property type="component" value="Unassembled WGS sequence"/>
</dbReference>
<dbReference type="InterPro" id="IPR000700">
    <property type="entry name" value="PAS-assoc_C"/>
</dbReference>
<gene>
    <name evidence="19" type="ORF">GA0061101_107216</name>
</gene>
<evidence type="ECO:0000256" key="9">
    <source>
        <dbReference type="ARBA" id="ARBA00022679"/>
    </source>
</evidence>
<dbReference type="Gene3D" id="3.30.450.20">
    <property type="entry name" value="PAS domain"/>
    <property type="match status" value="2"/>
</dbReference>
<dbReference type="EMBL" id="FMAF01000007">
    <property type="protein sequence ID" value="SCB33328.1"/>
    <property type="molecule type" value="Genomic_DNA"/>
</dbReference>
<evidence type="ECO:0000256" key="15">
    <source>
        <dbReference type="ARBA" id="ARBA00023026"/>
    </source>
</evidence>
<dbReference type="GO" id="GO:0005524">
    <property type="term" value="F:ATP binding"/>
    <property type="evidence" value="ECO:0007669"/>
    <property type="project" value="UniProtKB-KW"/>
</dbReference>
<reference evidence="19 20" key="1">
    <citation type="submission" date="2016-08" db="EMBL/GenBank/DDBJ databases">
        <authorList>
            <person name="Seilhamer J.J."/>
        </authorList>
    </citation>
    <scope>NUCLEOTIDE SEQUENCE [LARGE SCALE GENOMIC DNA]</scope>
    <source>
        <strain evidence="19 20">P1-7</strain>
    </source>
</reference>
<dbReference type="SUPFAM" id="SSF55874">
    <property type="entry name" value="ATPase domain of HSP90 chaperone/DNA topoisomerase II/histidine kinase"/>
    <property type="match status" value="1"/>
</dbReference>
<evidence type="ECO:0000256" key="3">
    <source>
        <dbReference type="ARBA" id="ARBA00021740"/>
    </source>
</evidence>
<protein>
    <recommendedName>
        <fullName evidence="3">Blue-light-activated histidine kinase</fullName>
        <ecNumber evidence="2">2.7.13.3</ecNumber>
    </recommendedName>
</protein>
<dbReference type="PANTHER" id="PTHR41523:SF8">
    <property type="entry name" value="ETHYLENE RESPONSE SENSOR PROTEIN"/>
    <property type="match status" value="1"/>
</dbReference>
<evidence type="ECO:0000256" key="10">
    <source>
        <dbReference type="ARBA" id="ARBA00022737"/>
    </source>
</evidence>
<dbReference type="CDD" id="cd00130">
    <property type="entry name" value="PAS"/>
    <property type="match status" value="2"/>
</dbReference>
<dbReference type="InterPro" id="IPR036890">
    <property type="entry name" value="HATPase_C_sf"/>
</dbReference>
<evidence type="ECO:0000256" key="11">
    <source>
        <dbReference type="ARBA" id="ARBA00022741"/>
    </source>
</evidence>
<dbReference type="SUPFAM" id="SSF55785">
    <property type="entry name" value="PYP-like sensor domain (PAS domain)"/>
    <property type="match status" value="2"/>
</dbReference>
<keyword evidence="16" id="KW-0675">Receptor</keyword>
<feature type="domain" description="PAC" evidence="18">
    <location>
        <begin position="231"/>
        <end position="283"/>
    </location>
</feature>
<organism evidence="19 20">
    <name type="scientific">Rhizobium lusitanum</name>
    <dbReference type="NCBI Taxonomy" id="293958"/>
    <lineage>
        <taxon>Bacteria</taxon>
        <taxon>Pseudomonadati</taxon>
        <taxon>Pseudomonadota</taxon>
        <taxon>Alphaproteobacteria</taxon>
        <taxon>Hyphomicrobiales</taxon>
        <taxon>Rhizobiaceae</taxon>
        <taxon>Rhizobium/Agrobacterium group</taxon>
        <taxon>Rhizobium</taxon>
    </lineage>
</organism>
<keyword evidence="8" id="KW-0288">FMN</keyword>
<evidence type="ECO:0000256" key="7">
    <source>
        <dbReference type="ARBA" id="ARBA00022630"/>
    </source>
</evidence>